<dbReference type="EMBL" id="BAAART010000116">
    <property type="protein sequence ID" value="GAA2248034.1"/>
    <property type="molecule type" value="Genomic_DNA"/>
</dbReference>
<evidence type="ECO:0000256" key="1">
    <source>
        <dbReference type="SAM" id="MobiDB-lite"/>
    </source>
</evidence>
<keyword evidence="3" id="KW-1185">Reference proteome</keyword>
<proteinExistence type="predicted"/>
<name>A0ABN3E3Z1_9ACTN</name>
<sequence length="101" mass="10858">MDVTGLNVFLASAPHDSPRAADDCEGSEPPAAACGRVSEREHHSTEAELEVIRQRSICHYAYGVYDAAMTVAGICRQSVKMACGCDSWVSVRRWPGCSGRG</sequence>
<feature type="region of interest" description="Disordered" evidence="1">
    <location>
        <begin position="14"/>
        <end position="41"/>
    </location>
</feature>
<dbReference type="Proteomes" id="UP001501474">
    <property type="component" value="Unassembled WGS sequence"/>
</dbReference>
<gene>
    <name evidence="2" type="ORF">GCM10010104_50660</name>
</gene>
<evidence type="ECO:0000313" key="2">
    <source>
        <dbReference type="EMBL" id="GAA2248034.1"/>
    </source>
</evidence>
<organism evidence="2 3">
    <name type="scientific">Streptomyces indiaensis</name>
    <dbReference type="NCBI Taxonomy" id="284033"/>
    <lineage>
        <taxon>Bacteria</taxon>
        <taxon>Bacillati</taxon>
        <taxon>Actinomycetota</taxon>
        <taxon>Actinomycetes</taxon>
        <taxon>Kitasatosporales</taxon>
        <taxon>Streptomycetaceae</taxon>
        <taxon>Streptomyces</taxon>
    </lineage>
</organism>
<comment type="caution">
    <text evidence="2">The sequence shown here is derived from an EMBL/GenBank/DDBJ whole genome shotgun (WGS) entry which is preliminary data.</text>
</comment>
<protein>
    <submittedName>
        <fullName evidence="2">Uncharacterized protein</fullName>
    </submittedName>
</protein>
<evidence type="ECO:0000313" key="3">
    <source>
        <dbReference type="Proteomes" id="UP001501474"/>
    </source>
</evidence>
<reference evidence="2 3" key="1">
    <citation type="journal article" date="2019" name="Int. J. Syst. Evol. Microbiol.">
        <title>The Global Catalogue of Microorganisms (GCM) 10K type strain sequencing project: providing services to taxonomists for standard genome sequencing and annotation.</title>
        <authorList>
            <consortium name="The Broad Institute Genomics Platform"/>
            <consortium name="The Broad Institute Genome Sequencing Center for Infectious Disease"/>
            <person name="Wu L."/>
            <person name="Ma J."/>
        </authorList>
    </citation>
    <scope>NUCLEOTIDE SEQUENCE [LARGE SCALE GENOMIC DNA]</scope>
    <source>
        <strain evidence="2 3">JCM 3053</strain>
    </source>
</reference>
<accession>A0ABN3E3Z1</accession>